<dbReference type="InterPro" id="IPR027417">
    <property type="entry name" value="P-loop_NTPase"/>
</dbReference>
<dbReference type="HOGENOM" id="CLU_037612_8_0_11"/>
<dbReference type="EMBL" id="AGZR01000002">
    <property type="protein sequence ID" value="EPD33931.1"/>
    <property type="molecule type" value="Genomic_DNA"/>
</dbReference>
<comment type="caution">
    <text evidence="4">The sequence shown here is derived from an EMBL/GenBank/DDBJ whole genome shotgun (WGS) entry which is preliminary data.</text>
</comment>
<dbReference type="FunFam" id="3.40.50.300:FF:000285">
    <property type="entry name" value="Sporulation initiation inhibitor Soj"/>
    <property type="match status" value="1"/>
</dbReference>
<protein>
    <recommendedName>
        <fullName evidence="3">AAA domain-containing protein</fullName>
    </recommendedName>
</protein>
<dbReference type="InterPro" id="IPR025669">
    <property type="entry name" value="AAA_dom"/>
</dbReference>
<proteinExistence type="inferred from homology"/>
<dbReference type="CDD" id="cd02042">
    <property type="entry name" value="ParAB_family"/>
    <property type="match status" value="1"/>
</dbReference>
<dbReference type="Pfam" id="PF13614">
    <property type="entry name" value="AAA_31"/>
    <property type="match status" value="1"/>
</dbReference>
<reference evidence="4 5" key="1">
    <citation type="submission" date="2013-04" db="EMBL/GenBank/DDBJ databases">
        <title>The Genome Sequence of Propionimicrobium lymphophilum ACS-093-V-SCH5.</title>
        <authorList>
            <consortium name="The Broad Institute Genomics Platform"/>
            <person name="Earl A."/>
            <person name="Ward D."/>
            <person name="Feldgarden M."/>
            <person name="Gevers D."/>
            <person name="Saerens B."/>
            <person name="Vaneechoutte M."/>
            <person name="Walker B."/>
            <person name="Young S."/>
            <person name="Zeng Q."/>
            <person name="Gargeya S."/>
            <person name="Fitzgerald M."/>
            <person name="Haas B."/>
            <person name="Abouelleil A."/>
            <person name="Allen A.W."/>
            <person name="Alvarado L."/>
            <person name="Arachchi H.M."/>
            <person name="Berlin A.M."/>
            <person name="Chapman S.B."/>
            <person name="Gainer-Dewar J."/>
            <person name="Goldberg J."/>
            <person name="Griggs A."/>
            <person name="Gujja S."/>
            <person name="Hansen M."/>
            <person name="Howarth C."/>
            <person name="Imamovic A."/>
            <person name="Ireland A."/>
            <person name="Larimer J."/>
            <person name="McCowan C."/>
            <person name="Murphy C."/>
            <person name="Pearson M."/>
            <person name="Poon T.W."/>
            <person name="Priest M."/>
            <person name="Roberts A."/>
            <person name="Saif S."/>
            <person name="Shea T."/>
            <person name="Sisk P."/>
            <person name="Sykes S."/>
            <person name="Wortman J."/>
            <person name="Nusbaum C."/>
            <person name="Birren B."/>
        </authorList>
    </citation>
    <scope>NUCLEOTIDE SEQUENCE [LARGE SCALE GENOMIC DNA]</scope>
    <source>
        <strain evidence="4 5">ACS-093-V-SCH5</strain>
    </source>
</reference>
<gene>
    <name evidence="4" type="ORF">HMPREF9306_00156</name>
</gene>
<dbReference type="PANTHER" id="PTHR13696:SF52">
    <property type="entry name" value="PARA FAMILY PROTEIN CT_582"/>
    <property type="match status" value="1"/>
</dbReference>
<dbReference type="STRING" id="883161.HMPREF9306_00156"/>
<sequence>MANVSRETDFTIPVPEQTRRVVVANQKGGVGKTTTAVNVASALAREGHKVLLIDMDPQGNASTALGIEHSPGTKGTYEVLIGHESIADLAQTSPESENLKVLPATVDLSASEIELVSLIAREQRIAQALKDYEESNDVDWVFFDCPPSLSLLTVNAMVAANELLIPIQTEYYALEGLTQLMHTISMIRQNLNSNLRVSGILLTMYDARTKLSSQVAAEIAKHFPDQIIKTVISRSVRISEAPSYGQTILEYDPKSVGAKAYRKVAYELSTR</sequence>
<evidence type="ECO:0000256" key="1">
    <source>
        <dbReference type="ARBA" id="ARBA00006976"/>
    </source>
</evidence>
<evidence type="ECO:0000313" key="4">
    <source>
        <dbReference type="EMBL" id="EPD33931.1"/>
    </source>
</evidence>
<dbReference type="RefSeq" id="WP_016455017.1">
    <property type="nucleotide sequence ID" value="NZ_KE150269.1"/>
</dbReference>
<organism evidence="4 5">
    <name type="scientific">Propionimicrobium lymphophilum ACS-093-V-SCH5</name>
    <dbReference type="NCBI Taxonomy" id="883161"/>
    <lineage>
        <taxon>Bacteria</taxon>
        <taxon>Bacillati</taxon>
        <taxon>Actinomycetota</taxon>
        <taxon>Actinomycetes</taxon>
        <taxon>Propionibacteriales</taxon>
        <taxon>Propionibacteriaceae</taxon>
        <taxon>Propionimicrobium</taxon>
    </lineage>
</organism>
<evidence type="ECO:0000256" key="2">
    <source>
        <dbReference type="ARBA" id="ARBA00059092"/>
    </source>
</evidence>
<dbReference type="Proteomes" id="UP000014417">
    <property type="component" value="Unassembled WGS sequence"/>
</dbReference>
<comment type="function">
    <text evidence="2">May play a role in septum formation.</text>
</comment>
<dbReference type="PANTHER" id="PTHR13696">
    <property type="entry name" value="P-LOOP CONTAINING NUCLEOSIDE TRIPHOSPHATE HYDROLASE"/>
    <property type="match status" value="1"/>
</dbReference>
<dbReference type="SUPFAM" id="SSF52540">
    <property type="entry name" value="P-loop containing nucleoside triphosphate hydrolases"/>
    <property type="match status" value="1"/>
</dbReference>
<dbReference type="OrthoDB" id="9815116at2"/>
<dbReference type="PATRIC" id="fig|883161.3.peg.166"/>
<dbReference type="InterPro" id="IPR050678">
    <property type="entry name" value="DNA_Partitioning_ATPase"/>
</dbReference>
<evidence type="ECO:0000259" key="3">
    <source>
        <dbReference type="Pfam" id="PF13614"/>
    </source>
</evidence>
<comment type="similarity">
    <text evidence="1">Belongs to the ParA family.</text>
</comment>
<dbReference type="Gene3D" id="3.40.50.300">
    <property type="entry name" value="P-loop containing nucleotide triphosphate hydrolases"/>
    <property type="match status" value="1"/>
</dbReference>
<evidence type="ECO:0000313" key="5">
    <source>
        <dbReference type="Proteomes" id="UP000014417"/>
    </source>
</evidence>
<keyword evidence="5" id="KW-1185">Reference proteome</keyword>
<feature type="domain" description="AAA" evidence="3">
    <location>
        <begin position="19"/>
        <end position="196"/>
    </location>
</feature>
<name>S2W431_9ACTN</name>
<dbReference type="AlphaFoldDB" id="S2W431"/>
<accession>S2W431</accession>